<gene>
    <name evidence="1" type="ORF">HMPREF9555_01967</name>
</gene>
<protein>
    <recommendedName>
        <fullName evidence="3">Aminoglycoside phosphotransferase domain-containing protein</fullName>
    </recommendedName>
</protein>
<dbReference type="STRING" id="749551.HMPREF9555_01967"/>
<keyword evidence="2" id="KW-1185">Reference proteome</keyword>
<comment type="caution">
    <text evidence="1">The sequence shown here is derived from an EMBL/GenBank/DDBJ whole genome shotgun (WGS) entry which is preliminary data.</text>
</comment>
<proteinExistence type="predicted"/>
<evidence type="ECO:0000313" key="2">
    <source>
        <dbReference type="Proteomes" id="UP000004633"/>
    </source>
</evidence>
<dbReference type="AlphaFoldDB" id="E7N4L9"/>
<sequence>MEMRINEAGEMRDLNIRIGEELKKHPEKRIFWFIYEGRKIWVKQTESVRNERWLRFARCACLVLGLGILQPGVNPNGKKALHFETGRLDRLARRGVGVPEVYASGDGWLALADCGARVSELVGRADVPFSQKEEMLSSGAEDLARLHALGLHHGRPALKDMMWDGTRVMLIDFEDGILIGLPREKRILRDVLLFVQSIFKEAGADADRLAETVFRVYAGRQPHYAARACTYFGRLDALYLVLKIFLRHTGSDLESVYRTLAFFRSGGDGR</sequence>
<dbReference type="InterPro" id="IPR011009">
    <property type="entry name" value="Kinase-like_dom_sf"/>
</dbReference>
<dbReference type="SUPFAM" id="SSF56112">
    <property type="entry name" value="Protein kinase-like (PK-like)"/>
    <property type="match status" value="1"/>
</dbReference>
<dbReference type="EMBL" id="AECV01000055">
    <property type="protein sequence ID" value="EFW28851.1"/>
    <property type="molecule type" value="Genomic_DNA"/>
</dbReference>
<dbReference type="Proteomes" id="UP000004633">
    <property type="component" value="Unassembled WGS sequence"/>
</dbReference>
<accession>E7N4L9</accession>
<dbReference type="HOGENOM" id="CLU_094944_0_0_9"/>
<name>E7N4L9_9FIRM</name>
<organism evidence="1 2">
    <name type="scientific">Selenomonas artemidis F0399</name>
    <dbReference type="NCBI Taxonomy" id="749551"/>
    <lineage>
        <taxon>Bacteria</taxon>
        <taxon>Bacillati</taxon>
        <taxon>Bacillota</taxon>
        <taxon>Negativicutes</taxon>
        <taxon>Selenomonadales</taxon>
        <taxon>Selenomonadaceae</taxon>
        <taxon>Selenomonas</taxon>
    </lineage>
</organism>
<evidence type="ECO:0008006" key="3">
    <source>
        <dbReference type="Google" id="ProtNLM"/>
    </source>
</evidence>
<evidence type="ECO:0000313" key="1">
    <source>
        <dbReference type="EMBL" id="EFW28851.1"/>
    </source>
</evidence>
<reference evidence="1 2" key="1">
    <citation type="submission" date="2010-08" db="EMBL/GenBank/DDBJ databases">
        <authorList>
            <person name="Weinstock G."/>
            <person name="Sodergren E."/>
            <person name="Clifton S."/>
            <person name="Fulton L."/>
            <person name="Fulton B."/>
            <person name="Courtney L."/>
            <person name="Fronick C."/>
            <person name="Harrison M."/>
            <person name="Strong C."/>
            <person name="Farmer C."/>
            <person name="Delahaunty K."/>
            <person name="Markovic C."/>
            <person name="Hall O."/>
            <person name="Minx P."/>
            <person name="Tomlinson C."/>
            <person name="Mitreva M."/>
            <person name="Hou S."/>
            <person name="Chen J."/>
            <person name="Wollam A."/>
            <person name="Pepin K.H."/>
            <person name="Johnson M."/>
            <person name="Bhonagiri V."/>
            <person name="Zhang X."/>
            <person name="Suruliraj S."/>
            <person name="Warren W."/>
            <person name="Chinwalla A."/>
            <person name="Mardis E.R."/>
            <person name="Wilson R.K."/>
        </authorList>
    </citation>
    <scope>NUCLEOTIDE SEQUENCE [LARGE SCALE GENOMIC DNA]</scope>
    <source>
        <strain evidence="1 2">F0399</strain>
    </source>
</reference>